<proteinExistence type="predicted"/>
<sequence>MERLSLELVEGEVFEDMLSILTIQPTIFDEIKENKVGDVMLDRIKKKILQRQELIFKIHEDGRLRYKGRWCVPKKCEGLNQKLMEEGRNTPYSVHLGGDKLYKDLKKVYWVPRRNNEVDEFVSRRLTCQKVKIEHIRPQGKVQPLEIPSWKCDCISMDFLAKSYIKYVVRLHGVPNRDSRFLSKFWKSVQENFGTTLKMSKTFHPEKNGQT</sequence>
<dbReference type="Proteomes" id="UP000813463">
    <property type="component" value="Chromosome 2"/>
</dbReference>
<dbReference type="Gene3D" id="1.10.340.70">
    <property type="match status" value="1"/>
</dbReference>
<evidence type="ECO:0000313" key="3">
    <source>
        <dbReference type="RefSeq" id="XP_056691837.1"/>
    </source>
</evidence>
<feature type="domain" description="Integrase zinc-binding" evidence="1">
    <location>
        <begin position="80"/>
        <end position="132"/>
    </location>
</feature>
<dbReference type="PANTHER" id="PTHR35046">
    <property type="entry name" value="ZINC KNUCKLE (CCHC-TYPE) FAMILY PROTEIN"/>
    <property type="match status" value="1"/>
</dbReference>
<dbReference type="InterPro" id="IPR041588">
    <property type="entry name" value="Integrase_H2C2"/>
</dbReference>
<reference evidence="3" key="2">
    <citation type="submission" date="2025-08" db="UniProtKB">
        <authorList>
            <consortium name="RefSeq"/>
        </authorList>
    </citation>
    <scope>IDENTIFICATION</scope>
    <source>
        <tissue evidence="3">Leaf</tissue>
    </source>
</reference>
<gene>
    <name evidence="3" type="primary">LOC130467362</name>
</gene>
<evidence type="ECO:0000259" key="1">
    <source>
        <dbReference type="Pfam" id="PF17921"/>
    </source>
</evidence>
<dbReference type="GeneID" id="130467362"/>
<organism evidence="2 3">
    <name type="scientific">Spinacia oleracea</name>
    <name type="common">Spinach</name>
    <dbReference type="NCBI Taxonomy" id="3562"/>
    <lineage>
        <taxon>Eukaryota</taxon>
        <taxon>Viridiplantae</taxon>
        <taxon>Streptophyta</taxon>
        <taxon>Embryophyta</taxon>
        <taxon>Tracheophyta</taxon>
        <taxon>Spermatophyta</taxon>
        <taxon>Magnoliopsida</taxon>
        <taxon>eudicotyledons</taxon>
        <taxon>Gunneridae</taxon>
        <taxon>Pentapetalae</taxon>
        <taxon>Caryophyllales</taxon>
        <taxon>Chenopodiaceae</taxon>
        <taxon>Chenopodioideae</taxon>
        <taxon>Anserineae</taxon>
        <taxon>Spinacia</taxon>
    </lineage>
</organism>
<accession>A0ABM3R889</accession>
<name>A0ABM3R889_SPIOL</name>
<dbReference type="PANTHER" id="PTHR35046:SF9">
    <property type="entry name" value="RNA-DIRECTED DNA POLYMERASE"/>
    <property type="match status" value="1"/>
</dbReference>
<keyword evidence="2" id="KW-1185">Reference proteome</keyword>
<evidence type="ECO:0000313" key="2">
    <source>
        <dbReference type="Proteomes" id="UP000813463"/>
    </source>
</evidence>
<dbReference type="RefSeq" id="XP_056691837.1">
    <property type="nucleotide sequence ID" value="XM_056835859.1"/>
</dbReference>
<dbReference type="Pfam" id="PF17921">
    <property type="entry name" value="Integrase_H2C2"/>
    <property type="match status" value="1"/>
</dbReference>
<reference evidence="2" key="1">
    <citation type="journal article" date="2021" name="Nat. Commun.">
        <title>Genomic analyses provide insights into spinach domestication and the genetic basis of agronomic traits.</title>
        <authorList>
            <person name="Cai X."/>
            <person name="Sun X."/>
            <person name="Xu C."/>
            <person name="Sun H."/>
            <person name="Wang X."/>
            <person name="Ge C."/>
            <person name="Zhang Z."/>
            <person name="Wang Q."/>
            <person name="Fei Z."/>
            <person name="Jiao C."/>
            <person name="Wang Q."/>
        </authorList>
    </citation>
    <scope>NUCLEOTIDE SEQUENCE [LARGE SCALE GENOMIC DNA]</scope>
    <source>
        <strain evidence="2">cv. Varoflay</strain>
    </source>
</reference>
<protein>
    <recommendedName>
        <fullName evidence="1">Integrase zinc-binding domain-containing protein</fullName>
    </recommendedName>
</protein>
<dbReference type="SUPFAM" id="SSF53098">
    <property type="entry name" value="Ribonuclease H-like"/>
    <property type="match status" value="1"/>
</dbReference>
<dbReference type="InterPro" id="IPR012337">
    <property type="entry name" value="RNaseH-like_sf"/>
</dbReference>